<keyword evidence="1" id="KW-0808">Transferase</keyword>
<accession>A3QCJ2</accession>
<dbReference type="KEGG" id="slo:Shew_1321"/>
<organism evidence="1 2">
    <name type="scientific">Shewanella loihica (strain ATCC BAA-1088 / PV-4)</name>
    <dbReference type="NCBI Taxonomy" id="323850"/>
    <lineage>
        <taxon>Bacteria</taxon>
        <taxon>Pseudomonadati</taxon>
        <taxon>Pseudomonadota</taxon>
        <taxon>Gammaproteobacteria</taxon>
        <taxon>Alteromonadales</taxon>
        <taxon>Shewanellaceae</taxon>
        <taxon>Shewanella</taxon>
    </lineage>
</organism>
<dbReference type="Pfam" id="PF13489">
    <property type="entry name" value="Methyltransf_23"/>
    <property type="match status" value="1"/>
</dbReference>
<proteinExistence type="predicted"/>
<dbReference type="RefSeq" id="WP_011865122.1">
    <property type="nucleotide sequence ID" value="NC_009092.1"/>
</dbReference>
<dbReference type="CDD" id="cd02440">
    <property type="entry name" value="AdoMet_MTases"/>
    <property type="match status" value="1"/>
</dbReference>
<gene>
    <name evidence="1" type="ordered locus">Shew_1321</name>
</gene>
<evidence type="ECO:0000313" key="1">
    <source>
        <dbReference type="EMBL" id="ABO23190.1"/>
    </source>
</evidence>
<dbReference type="AlphaFoldDB" id="A3QCJ2"/>
<dbReference type="HOGENOM" id="CLU_705755_0_0_6"/>
<sequence>MKQAHCQLCKQQNWLIFSAISFGIWDKDSKQLSRQNSNYPLGKCQSCGHVQVSLIYTKELFEKLYFHSSQEAVMWHESLVGSERPYEEMIDFAFNGKYPTSIVDFGCGEGKLLAAAKDIAKQSKLIGIDFNDRFSQQDITYMAFDLNDLSQLSNHLWPDGIDLAMASHVLEHVIDPVSFLAELKARLSPHGKIFIEVPDFTLRHDEKSIGMSNLVNLQHIHYYTQDSLAFAAKQAGLTIVKQAQITTGYIPRLQMLLEPHNASLEEQVPSLFNAADVILHYQSCCRDLRNRLVGKVNAALNEQSKVGLWGIGADFYNMLNEHPELTELIAKGEVVLFDYSLKGKALQRQHILGSDEIPQFNHPVFMTPQLAETRVKMHVISRDWPNVIDPFIDGNA</sequence>
<dbReference type="OrthoDB" id="8564939at2"/>
<evidence type="ECO:0000313" key="2">
    <source>
        <dbReference type="Proteomes" id="UP000001558"/>
    </source>
</evidence>
<dbReference type="PANTHER" id="PTHR43861">
    <property type="entry name" value="TRANS-ACONITATE 2-METHYLTRANSFERASE-RELATED"/>
    <property type="match status" value="1"/>
</dbReference>
<reference evidence="1 2" key="1">
    <citation type="submission" date="2007-03" db="EMBL/GenBank/DDBJ databases">
        <title>Complete sequence of Shewanella loihica PV-4.</title>
        <authorList>
            <consortium name="US DOE Joint Genome Institute"/>
            <person name="Copeland A."/>
            <person name="Lucas S."/>
            <person name="Lapidus A."/>
            <person name="Barry K."/>
            <person name="Detter J.C."/>
            <person name="Glavina del Rio T."/>
            <person name="Hammon N."/>
            <person name="Israni S."/>
            <person name="Dalin E."/>
            <person name="Tice H."/>
            <person name="Pitluck S."/>
            <person name="Chain P."/>
            <person name="Malfatti S."/>
            <person name="Shin M."/>
            <person name="Vergez L."/>
            <person name="Schmutz J."/>
            <person name="Larimer F."/>
            <person name="Land M."/>
            <person name="Hauser L."/>
            <person name="Kyrpides N."/>
            <person name="Mikhailova N."/>
            <person name="Romine M.F."/>
            <person name="Serres G."/>
            <person name="Fredrickson J."/>
            <person name="Tiedje J."/>
            <person name="Richardson P."/>
        </authorList>
    </citation>
    <scope>NUCLEOTIDE SEQUENCE [LARGE SCALE GENOMIC DNA]</scope>
    <source>
        <strain evidence="2">ATCC BAA-1088 / PV-4</strain>
    </source>
</reference>
<dbReference type="Gene3D" id="3.40.50.150">
    <property type="entry name" value="Vaccinia Virus protein VP39"/>
    <property type="match status" value="1"/>
</dbReference>
<dbReference type="GO" id="GO:0008168">
    <property type="term" value="F:methyltransferase activity"/>
    <property type="evidence" value="ECO:0007669"/>
    <property type="project" value="UniProtKB-KW"/>
</dbReference>
<dbReference type="eggNOG" id="COG2227">
    <property type="taxonomic scope" value="Bacteria"/>
</dbReference>
<dbReference type="STRING" id="323850.Shew_1321"/>
<keyword evidence="1" id="KW-0489">Methyltransferase</keyword>
<keyword evidence="2" id="KW-1185">Reference proteome</keyword>
<dbReference type="Proteomes" id="UP000001558">
    <property type="component" value="Chromosome"/>
</dbReference>
<dbReference type="SUPFAM" id="SSF53335">
    <property type="entry name" value="S-adenosyl-L-methionine-dependent methyltransferases"/>
    <property type="match status" value="1"/>
</dbReference>
<name>A3QCJ2_SHELP</name>
<dbReference type="EMBL" id="CP000606">
    <property type="protein sequence ID" value="ABO23190.1"/>
    <property type="molecule type" value="Genomic_DNA"/>
</dbReference>
<dbReference type="InterPro" id="IPR029063">
    <property type="entry name" value="SAM-dependent_MTases_sf"/>
</dbReference>
<dbReference type="GO" id="GO:0032259">
    <property type="term" value="P:methylation"/>
    <property type="evidence" value="ECO:0007669"/>
    <property type="project" value="UniProtKB-KW"/>
</dbReference>
<dbReference type="eggNOG" id="COG1032">
    <property type="taxonomic scope" value="Bacteria"/>
</dbReference>
<protein>
    <submittedName>
        <fullName evidence="1">Methyltransferase type 12</fullName>
    </submittedName>
</protein>